<evidence type="ECO:0000313" key="8">
    <source>
        <dbReference type="Proteomes" id="UP001652504"/>
    </source>
</evidence>
<dbReference type="InterPro" id="IPR030192">
    <property type="entry name" value="YbdG"/>
</dbReference>
<evidence type="ECO:0000313" key="7">
    <source>
        <dbReference type="EMBL" id="MCV2884694.1"/>
    </source>
</evidence>
<feature type="transmembrane region" description="Helical" evidence="5">
    <location>
        <begin position="151"/>
        <end position="169"/>
    </location>
</feature>
<proteinExistence type="predicted"/>
<organism evidence="7 8">
    <name type="scientific">Fluctibacter corallii</name>
    <dbReference type="NCBI Taxonomy" id="2984329"/>
    <lineage>
        <taxon>Bacteria</taxon>
        <taxon>Pseudomonadati</taxon>
        <taxon>Pseudomonadota</taxon>
        <taxon>Gammaproteobacteria</taxon>
        <taxon>Alteromonadales</taxon>
        <taxon>Alteromonadaceae</taxon>
        <taxon>Fluctibacter</taxon>
    </lineage>
</organism>
<keyword evidence="8" id="KW-1185">Reference proteome</keyword>
<dbReference type="Gene3D" id="2.30.30.60">
    <property type="match status" value="1"/>
</dbReference>
<feature type="transmembrane region" description="Helical" evidence="5">
    <location>
        <begin position="27"/>
        <end position="48"/>
    </location>
</feature>
<sequence>MEPMNRIPQLIVDVYAYFGLHISTDGWLYLFTVISLLAMLGAVSLFISKNVLGPKITRLISLSKAKWDDELHKHRFFRRIAHIATALILYLIVPILLPENERATLFFQKLVIVYLLLSAVGAGSAILNTIESVYNGSLMAQRAPITGFIQVGKLVIVIVALLLIIANLLDKSPLLLLSGLGAITAVLMLVFKDAILGFVAGIQIAANRMLNTGDWIEMPSYGADGTVLQVGLTTVKVQNWDKTISTIPTYALISDSVKNWRGMSESAGRRIKRAINIDIKSIEFCSEEDIEALSKIRHINQYIARKRTELAAYHQDQNIDIQDLVNHRRLTNIGTFRAYLEAYLRHHPKINKEMTLMVRQLPPTATGVPLEIYCFSADKEWINYEGIQADIFDHVMAMLPVFKLRSFQHISDSARI</sequence>
<comment type="caution">
    <text evidence="7">The sequence shown here is derived from an EMBL/GenBank/DDBJ whole genome shotgun (WGS) entry which is preliminary data.</text>
</comment>
<name>A0ABT3A7Z7_9ALTE</name>
<dbReference type="InterPro" id="IPR023408">
    <property type="entry name" value="MscS_beta-dom_sf"/>
</dbReference>
<evidence type="ECO:0000256" key="1">
    <source>
        <dbReference type="ARBA" id="ARBA00004370"/>
    </source>
</evidence>
<dbReference type="EMBL" id="JAOWKX010000003">
    <property type="protein sequence ID" value="MCV2884694.1"/>
    <property type="molecule type" value="Genomic_DNA"/>
</dbReference>
<evidence type="ECO:0000256" key="2">
    <source>
        <dbReference type="ARBA" id="ARBA00022692"/>
    </source>
</evidence>
<gene>
    <name evidence="7" type="ORF">OE749_08295</name>
</gene>
<dbReference type="InterPro" id="IPR006685">
    <property type="entry name" value="MscS_channel_2nd"/>
</dbReference>
<feature type="domain" description="Mechanosensitive ion channel MscS" evidence="6">
    <location>
        <begin position="194"/>
        <end position="261"/>
    </location>
</feature>
<dbReference type="InterPro" id="IPR010920">
    <property type="entry name" value="LSM_dom_sf"/>
</dbReference>
<protein>
    <submittedName>
        <fullName evidence="7">Mechanosensitive ion channel family protein</fullName>
    </submittedName>
</protein>
<feature type="transmembrane region" description="Helical" evidence="5">
    <location>
        <begin position="110"/>
        <end position="130"/>
    </location>
</feature>
<keyword evidence="3 5" id="KW-1133">Transmembrane helix</keyword>
<accession>A0ABT3A7Z7</accession>
<evidence type="ECO:0000256" key="3">
    <source>
        <dbReference type="ARBA" id="ARBA00022989"/>
    </source>
</evidence>
<dbReference type="PANTHER" id="PTHR30414:SF0">
    <property type="entry name" value="MINICONDUCTANCE MECHANOSENSITIVE CHANNEL YBDG"/>
    <property type="match status" value="1"/>
</dbReference>
<evidence type="ECO:0000259" key="6">
    <source>
        <dbReference type="Pfam" id="PF00924"/>
    </source>
</evidence>
<dbReference type="SUPFAM" id="SSF50182">
    <property type="entry name" value="Sm-like ribonucleoproteins"/>
    <property type="match status" value="1"/>
</dbReference>
<evidence type="ECO:0000256" key="4">
    <source>
        <dbReference type="ARBA" id="ARBA00023136"/>
    </source>
</evidence>
<comment type="subcellular location">
    <subcellularLocation>
        <location evidence="1">Membrane</location>
    </subcellularLocation>
</comment>
<dbReference type="PANTHER" id="PTHR30414">
    <property type="entry name" value="MINICONDUCTANCE MECHANOSENSITIVE CHANNEL YBDG"/>
    <property type="match status" value="1"/>
</dbReference>
<feature type="transmembrane region" description="Helical" evidence="5">
    <location>
        <begin position="80"/>
        <end position="98"/>
    </location>
</feature>
<feature type="transmembrane region" description="Helical" evidence="5">
    <location>
        <begin position="175"/>
        <end position="200"/>
    </location>
</feature>
<dbReference type="Pfam" id="PF00924">
    <property type="entry name" value="MS_channel_2nd"/>
    <property type="match status" value="1"/>
</dbReference>
<reference evidence="7 8" key="1">
    <citation type="submission" date="2022-10" db="EMBL/GenBank/DDBJ databases">
        <title>Aestuariibacter sp. AA17 isolated from Montipora capitata coral fragment.</title>
        <authorList>
            <person name="Emsley S.A."/>
            <person name="Pfannmuller K.M."/>
            <person name="Loughran R.M."/>
            <person name="Shlafstein M."/>
            <person name="Papke E."/>
            <person name="Saw J.H."/>
            <person name="Ushijima B."/>
            <person name="Videau P."/>
        </authorList>
    </citation>
    <scope>NUCLEOTIDE SEQUENCE [LARGE SCALE GENOMIC DNA]</scope>
    <source>
        <strain evidence="7 8">AA17</strain>
    </source>
</reference>
<keyword evidence="2 5" id="KW-0812">Transmembrane</keyword>
<keyword evidence="4 5" id="KW-0472">Membrane</keyword>
<dbReference type="Proteomes" id="UP001652504">
    <property type="component" value="Unassembled WGS sequence"/>
</dbReference>
<evidence type="ECO:0000256" key="5">
    <source>
        <dbReference type="SAM" id="Phobius"/>
    </source>
</evidence>